<protein>
    <recommendedName>
        <fullName evidence="3">Restriction endonuclease subunit R</fullName>
    </recommendedName>
</protein>
<dbReference type="EMBL" id="JAAVJL010000001">
    <property type="protein sequence ID" value="NMF56912.1"/>
    <property type="molecule type" value="Genomic_DNA"/>
</dbReference>
<reference evidence="1 2" key="1">
    <citation type="submission" date="2020-03" db="EMBL/GenBank/DDBJ databases">
        <title>Draft Genome Sequence of 2-Methylisoborneol Producing Pseudanabaena yagii Strain GIHE-NHR1 Isolated from North Han River in South Korea.</title>
        <authorList>
            <person name="Jeong J."/>
        </authorList>
    </citation>
    <scope>NUCLEOTIDE SEQUENCE [LARGE SCALE GENOMIC DNA]</scope>
    <source>
        <strain evidence="1 2">GIHE-NHR1</strain>
    </source>
</reference>
<proteinExistence type="predicted"/>
<evidence type="ECO:0008006" key="3">
    <source>
        <dbReference type="Google" id="ProtNLM"/>
    </source>
</evidence>
<sequence>MASKKQRFSQIDLRSALQIIGINELKEWQINFTPKQASEYYLTSTQKLKAHFDLSLSESAKSLLIDAILLEAIDSYSTLKIWKEAKLQTEQLTGVVDYLIAGQGKVYQSPLLCIVEAKKDDFEQGLAQCLMEMYACLTLNQPQYSFPIYGIVTNATIWRFYQLSKQECYESLAYSETQLADILGILNYLFADCQAKLLNHSQS</sequence>
<organism evidence="1 2">
    <name type="scientific">Pseudanabaena yagii GIHE-NHR1</name>
    <dbReference type="NCBI Taxonomy" id="2722753"/>
    <lineage>
        <taxon>Bacteria</taxon>
        <taxon>Bacillati</taxon>
        <taxon>Cyanobacteriota</taxon>
        <taxon>Cyanophyceae</taxon>
        <taxon>Pseudanabaenales</taxon>
        <taxon>Pseudanabaenaceae</taxon>
        <taxon>Pseudanabaena</taxon>
        <taxon>Pseudanabaena yagii</taxon>
    </lineage>
</organism>
<evidence type="ECO:0000313" key="1">
    <source>
        <dbReference type="EMBL" id="NMF56912.1"/>
    </source>
</evidence>
<accession>A0ABX1LLC6</accession>
<evidence type="ECO:0000313" key="2">
    <source>
        <dbReference type="Proteomes" id="UP000738376"/>
    </source>
</evidence>
<name>A0ABX1LLC6_9CYAN</name>
<gene>
    <name evidence="1" type="ORF">HC246_02490</name>
</gene>
<dbReference type="RefSeq" id="WP_169362008.1">
    <property type="nucleotide sequence ID" value="NZ_JAAVJL010000001.1"/>
</dbReference>
<comment type="caution">
    <text evidence="1">The sequence shown here is derived from an EMBL/GenBank/DDBJ whole genome shotgun (WGS) entry which is preliminary data.</text>
</comment>
<dbReference type="Proteomes" id="UP000738376">
    <property type="component" value="Unassembled WGS sequence"/>
</dbReference>
<keyword evidence="2" id="KW-1185">Reference proteome</keyword>